<gene>
    <name evidence="3" type="ORF">A3D49_01145</name>
</gene>
<dbReference type="AlphaFoldDB" id="A0A1G2TGQ5"/>
<comment type="caution">
    <text evidence="3">The sequence shown here is derived from an EMBL/GenBank/DDBJ whole genome shotgun (WGS) entry which is preliminary data.</text>
</comment>
<evidence type="ECO:0000256" key="2">
    <source>
        <dbReference type="SAM" id="Phobius"/>
    </source>
</evidence>
<reference evidence="3 4" key="1">
    <citation type="journal article" date="2016" name="Nat. Commun.">
        <title>Thousands of microbial genomes shed light on interconnected biogeochemical processes in an aquifer system.</title>
        <authorList>
            <person name="Anantharaman K."/>
            <person name="Brown C.T."/>
            <person name="Hug L.A."/>
            <person name="Sharon I."/>
            <person name="Castelle C.J."/>
            <person name="Probst A.J."/>
            <person name="Thomas B.C."/>
            <person name="Singh A."/>
            <person name="Wilkins M.J."/>
            <person name="Karaoz U."/>
            <person name="Brodie E.L."/>
            <person name="Williams K.H."/>
            <person name="Hubbard S.S."/>
            <person name="Banfield J.F."/>
        </authorList>
    </citation>
    <scope>NUCLEOTIDE SEQUENCE [LARGE SCALE GENOMIC DNA]</scope>
</reference>
<evidence type="ECO:0000256" key="1">
    <source>
        <dbReference type="SAM" id="MobiDB-lite"/>
    </source>
</evidence>
<dbReference type="PROSITE" id="PS00409">
    <property type="entry name" value="PROKAR_NTER_METHYL"/>
    <property type="match status" value="1"/>
</dbReference>
<dbReference type="NCBIfam" id="TIGR02532">
    <property type="entry name" value="IV_pilin_GFxxxE"/>
    <property type="match status" value="1"/>
</dbReference>
<evidence type="ECO:0008006" key="5">
    <source>
        <dbReference type="Google" id="ProtNLM"/>
    </source>
</evidence>
<feature type="compositionally biased region" description="Polar residues" evidence="1">
    <location>
        <begin position="67"/>
        <end position="85"/>
    </location>
</feature>
<dbReference type="Pfam" id="PF07963">
    <property type="entry name" value="N_methyl"/>
    <property type="match status" value="1"/>
</dbReference>
<proteinExistence type="predicted"/>
<organism evidence="3 4">
    <name type="scientific">Candidatus Zambryskibacteria bacterium RIFCSPHIGHO2_02_FULL_43_37</name>
    <dbReference type="NCBI Taxonomy" id="1802749"/>
    <lineage>
        <taxon>Bacteria</taxon>
        <taxon>Candidatus Zambryskiibacteriota</taxon>
    </lineage>
</organism>
<keyword evidence="2" id="KW-1133">Transmembrane helix</keyword>
<dbReference type="InterPro" id="IPR012902">
    <property type="entry name" value="N_methyl_site"/>
</dbReference>
<dbReference type="Gene3D" id="3.30.700.10">
    <property type="entry name" value="Glycoprotein, Type 4 Pilin"/>
    <property type="match status" value="1"/>
</dbReference>
<keyword evidence="2" id="KW-0472">Membrane</keyword>
<protein>
    <recommendedName>
        <fullName evidence="5">Type II secretion system protein GspH</fullName>
    </recommendedName>
</protein>
<keyword evidence="2" id="KW-0812">Transmembrane</keyword>
<feature type="region of interest" description="Disordered" evidence="1">
    <location>
        <begin position="64"/>
        <end position="85"/>
    </location>
</feature>
<evidence type="ECO:0000313" key="3">
    <source>
        <dbReference type="EMBL" id="OHA96476.1"/>
    </source>
</evidence>
<dbReference type="Proteomes" id="UP000177279">
    <property type="component" value="Unassembled WGS sequence"/>
</dbReference>
<dbReference type="InterPro" id="IPR045584">
    <property type="entry name" value="Pilin-like"/>
</dbReference>
<accession>A0A1G2TGQ5</accession>
<sequence>MKKGFTLIELMTAVSIFAIVMVISMGSIIGIFDANRKSRALKAVMGNLNLTIESMSKEMRFGRNYHCGSSGQPTSPQNCPSGDTSVSFLSSEDEQITYRLSGQSIEKKTGTGDYIAVTAPEIAVDSLDFFTLGAGAGDAVQPKVLMKIKAHAGSNRGRTDMTLQTLVSQRVPDL</sequence>
<evidence type="ECO:0000313" key="4">
    <source>
        <dbReference type="Proteomes" id="UP000177279"/>
    </source>
</evidence>
<name>A0A1G2TGQ5_9BACT</name>
<feature type="transmembrane region" description="Helical" evidence="2">
    <location>
        <begin position="12"/>
        <end position="32"/>
    </location>
</feature>
<dbReference type="SUPFAM" id="SSF54523">
    <property type="entry name" value="Pili subunits"/>
    <property type="match status" value="1"/>
</dbReference>
<dbReference type="EMBL" id="MHVS01000005">
    <property type="protein sequence ID" value="OHA96476.1"/>
    <property type="molecule type" value="Genomic_DNA"/>
</dbReference>